<reference evidence="1" key="1">
    <citation type="submission" date="2021-06" db="EMBL/GenBank/DDBJ databases">
        <authorList>
            <person name="Kallberg Y."/>
            <person name="Tangrot J."/>
            <person name="Rosling A."/>
        </authorList>
    </citation>
    <scope>NUCLEOTIDE SEQUENCE</scope>
    <source>
        <strain evidence="1">MA461A</strain>
    </source>
</reference>
<comment type="caution">
    <text evidence="1">The sequence shown here is derived from an EMBL/GenBank/DDBJ whole genome shotgun (WGS) entry which is preliminary data.</text>
</comment>
<organism evidence="1 2">
    <name type="scientific">Racocetra persica</name>
    <dbReference type="NCBI Taxonomy" id="160502"/>
    <lineage>
        <taxon>Eukaryota</taxon>
        <taxon>Fungi</taxon>
        <taxon>Fungi incertae sedis</taxon>
        <taxon>Mucoromycota</taxon>
        <taxon>Glomeromycotina</taxon>
        <taxon>Glomeromycetes</taxon>
        <taxon>Diversisporales</taxon>
        <taxon>Gigasporaceae</taxon>
        <taxon>Racocetra</taxon>
    </lineage>
</organism>
<evidence type="ECO:0000313" key="1">
    <source>
        <dbReference type="EMBL" id="CAG8679448.1"/>
    </source>
</evidence>
<dbReference type="EMBL" id="CAJVQC010016756">
    <property type="protein sequence ID" value="CAG8679448.1"/>
    <property type="molecule type" value="Genomic_DNA"/>
</dbReference>
<protein>
    <submittedName>
        <fullName evidence="1">5984_t:CDS:1</fullName>
    </submittedName>
</protein>
<keyword evidence="2" id="KW-1185">Reference proteome</keyword>
<accession>A0ACA9NWM9</accession>
<dbReference type="Proteomes" id="UP000789920">
    <property type="component" value="Unassembled WGS sequence"/>
</dbReference>
<proteinExistence type="predicted"/>
<sequence>YPAPGSTKAEENKESEVKLFKPYSHEFQRCLAFGSTGWLDKLREAK</sequence>
<evidence type="ECO:0000313" key="2">
    <source>
        <dbReference type="Proteomes" id="UP000789920"/>
    </source>
</evidence>
<feature type="non-terminal residue" evidence="1">
    <location>
        <position position="1"/>
    </location>
</feature>
<name>A0ACA9NWM9_9GLOM</name>
<gene>
    <name evidence="1" type="ORF">RPERSI_LOCUS9042</name>
</gene>